<dbReference type="Proteomes" id="UP000694845">
    <property type="component" value="Unplaced"/>
</dbReference>
<sequence length="269" mass="30384">MSSPCEANTSRTPATGTKRRYLGSARRKRVYEIFMLSPGICSKQQENHVQVCSDENPSVTEEEPNIPRESEHGETASARKRTHEQPEPDSIHTPAHKAQTCQRSRLFKRHRSHESEKPVQADVVDANVGMGMTSSSSSTNLLSTPVHRLQPRNMHSGRHSARKRPRNDDFKSPVRNQVESATETQPLETVESLTKGVEQLQQTANELQVEIVALTNEGYREEELQTHIEKMHEYNELKDTGQMLLGKIALVKGVTTKDLYEQFSLDLSD</sequence>
<dbReference type="RefSeq" id="XP_022084187.1">
    <property type="nucleotide sequence ID" value="XM_022228495.1"/>
</dbReference>
<feature type="region of interest" description="Disordered" evidence="8">
    <location>
        <begin position="1"/>
        <end position="21"/>
    </location>
</feature>
<name>A0A8B7XVB2_ACAPL</name>
<accession>A0A8B7XVB2</accession>
<feature type="compositionally biased region" description="Low complexity" evidence="8">
    <location>
        <begin position="133"/>
        <end position="144"/>
    </location>
</feature>
<evidence type="ECO:0000256" key="7">
    <source>
        <dbReference type="SAM" id="Coils"/>
    </source>
</evidence>
<evidence type="ECO:0000256" key="5">
    <source>
        <dbReference type="ARBA" id="ARBA00030081"/>
    </source>
</evidence>
<dbReference type="GeneID" id="110975743"/>
<keyword evidence="3" id="KW-0227">DNA damage</keyword>
<reference evidence="10" key="1">
    <citation type="submission" date="2025-08" db="UniProtKB">
        <authorList>
            <consortium name="RefSeq"/>
        </authorList>
    </citation>
    <scope>IDENTIFICATION</scope>
</reference>
<keyword evidence="4" id="KW-0234">DNA repair</keyword>
<keyword evidence="9" id="KW-1185">Reference proteome</keyword>
<dbReference type="GO" id="GO:0034974">
    <property type="term" value="C:Swi5-Swi2 complex"/>
    <property type="evidence" value="ECO:0007669"/>
    <property type="project" value="TreeGrafter"/>
</dbReference>
<evidence type="ECO:0000313" key="9">
    <source>
        <dbReference type="Proteomes" id="UP000694845"/>
    </source>
</evidence>
<dbReference type="PANTHER" id="PTHR28529:SF2">
    <property type="entry name" value="DNA REPAIR PROTEIN SWI5 HOMOLOG"/>
    <property type="match status" value="1"/>
</dbReference>
<dbReference type="Pfam" id="PF07061">
    <property type="entry name" value="Swi5"/>
    <property type="match status" value="1"/>
</dbReference>
<feature type="compositionally biased region" description="Basic residues" evidence="8">
    <location>
        <begin position="155"/>
        <end position="165"/>
    </location>
</feature>
<dbReference type="InterPro" id="IPR010760">
    <property type="entry name" value="DNA-repair_Swi5"/>
</dbReference>
<evidence type="ECO:0000256" key="3">
    <source>
        <dbReference type="ARBA" id="ARBA00022763"/>
    </source>
</evidence>
<dbReference type="OrthoDB" id="255837at2759"/>
<dbReference type="FunFam" id="1.20.5.170:FF:000056">
    <property type="entry name" value="DNA repair protein SWI5 homolog"/>
    <property type="match status" value="1"/>
</dbReference>
<organism evidence="9 10">
    <name type="scientific">Acanthaster planci</name>
    <name type="common">Crown-of-thorns starfish</name>
    <dbReference type="NCBI Taxonomy" id="133434"/>
    <lineage>
        <taxon>Eukaryota</taxon>
        <taxon>Metazoa</taxon>
        <taxon>Echinodermata</taxon>
        <taxon>Eleutherozoa</taxon>
        <taxon>Asterozoa</taxon>
        <taxon>Asteroidea</taxon>
        <taxon>Valvatacea</taxon>
        <taxon>Valvatida</taxon>
        <taxon>Acanthasteridae</taxon>
        <taxon>Acanthaster</taxon>
    </lineage>
</organism>
<dbReference type="PANTHER" id="PTHR28529">
    <property type="entry name" value="DNA REPAIR PROTEIN SWI5 HOMOLOG"/>
    <property type="match status" value="1"/>
</dbReference>
<protein>
    <recommendedName>
        <fullName evidence="2">DNA repair protein SWI5 homolog</fullName>
    </recommendedName>
    <alternativeName>
        <fullName evidence="5">Protein SAE3 homolog</fullName>
    </alternativeName>
</protein>
<feature type="region of interest" description="Disordered" evidence="8">
    <location>
        <begin position="44"/>
        <end position="189"/>
    </location>
</feature>
<dbReference type="Gene3D" id="1.20.5.170">
    <property type="match status" value="1"/>
</dbReference>
<evidence type="ECO:0000256" key="8">
    <source>
        <dbReference type="SAM" id="MobiDB-lite"/>
    </source>
</evidence>
<dbReference type="KEGG" id="aplc:110975743"/>
<evidence type="ECO:0000313" key="10">
    <source>
        <dbReference type="RefSeq" id="XP_022084187.1"/>
    </source>
</evidence>
<proteinExistence type="inferred from homology"/>
<gene>
    <name evidence="10" type="primary">LOC110975743</name>
</gene>
<dbReference type="GO" id="GO:0032798">
    <property type="term" value="C:Swi5-Sfr1 complex"/>
    <property type="evidence" value="ECO:0007669"/>
    <property type="project" value="UniProtKB-ARBA"/>
</dbReference>
<feature type="compositionally biased region" description="Polar residues" evidence="8">
    <location>
        <begin position="44"/>
        <end position="59"/>
    </location>
</feature>
<comment type="function">
    <text evidence="6">Component of the SWI5-SFR1 complex, a complex required for double-strand break repair via homologous recombination.</text>
</comment>
<evidence type="ECO:0000256" key="1">
    <source>
        <dbReference type="ARBA" id="ARBA00008060"/>
    </source>
</evidence>
<keyword evidence="7" id="KW-0175">Coiled coil</keyword>
<comment type="similarity">
    <text evidence="1">Belongs to the SWI5/SAE3 family.</text>
</comment>
<dbReference type="GO" id="GO:0000724">
    <property type="term" value="P:double-strand break repair via homologous recombination"/>
    <property type="evidence" value="ECO:0007669"/>
    <property type="project" value="TreeGrafter"/>
</dbReference>
<evidence type="ECO:0000256" key="4">
    <source>
        <dbReference type="ARBA" id="ARBA00023204"/>
    </source>
</evidence>
<feature type="coiled-coil region" evidence="7">
    <location>
        <begin position="190"/>
        <end position="217"/>
    </location>
</feature>
<evidence type="ECO:0000256" key="2">
    <source>
        <dbReference type="ARBA" id="ARBA00019825"/>
    </source>
</evidence>
<feature type="compositionally biased region" description="Polar residues" evidence="8">
    <location>
        <begin position="1"/>
        <end position="15"/>
    </location>
</feature>
<dbReference type="AlphaFoldDB" id="A0A8B7XVB2"/>
<evidence type="ECO:0000256" key="6">
    <source>
        <dbReference type="ARBA" id="ARBA00059338"/>
    </source>
</evidence>
<feature type="compositionally biased region" description="Polar residues" evidence="8">
    <location>
        <begin position="174"/>
        <end position="187"/>
    </location>
</feature>
<feature type="compositionally biased region" description="Basic and acidic residues" evidence="8">
    <location>
        <begin position="65"/>
        <end position="74"/>
    </location>
</feature>